<proteinExistence type="predicted"/>
<dbReference type="AlphaFoldDB" id="A0A6H0XKH6"/>
<protein>
    <recommendedName>
        <fullName evidence="7">RING-type domain-containing protein</fullName>
    </recommendedName>
</protein>
<dbReference type="PROSITE" id="PS00518">
    <property type="entry name" value="ZF_RING_1"/>
    <property type="match status" value="1"/>
</dbReference>
<accession>A0A6H0XKH6</accession>
<keyword evidence="6" id="KW-1185">Reference proteome</keyword>
<dbReference type="GO" id="GO:0033768">
    <property type="term" value="C:SUMO-targeted ubiquitin ligase complex"/>
    <property type="evidence" value="ECO:0007669"/>
    <property type="project" value="TreeGrafter"/>
</dbReference>
<feature type="compositionally biased region" description="Polar residues" evidence="4">
    <location>
        <begin position="25"/>
        <end position="35"/>
    </location>
</feature>
<dbReference type="GO" id="GO:0008270">
    <property type="term" value="F:zinc ion binding"/>
    <property type="evidence" value="ECO:0007669"/>
    <property type="project" value="UniProtKB-KW"/>
</dbReference>
<feature type="compositionally biased region" description="Basic and acidic residues" evidence="4">
    <location>
        <begin position="52"/>
        <end position="62"/>
    </location>
</feature>
<dbReference type="EMBL" id="CP051139">
    <property type="protein sequence ID" value="QIW95231.1"/>
    <property type="molecule type" value="Genomic_DNA"/>
</dbReference>
<feature type="compositionally biased region" description="Polar residues" evidence="4">
    <location>
        <begin position="125"/>
        <end position="134"/>
    </location>
</feature>
<reference evidence="5 6" key="1">
    <citation type="journal article" date="2016" name="Sci. Rep.">
        <title>Peltaster fructicola genome reveals evolution from an invasive phytopathogen to an ectophytic parasite.</title>
        <authorList>
            <person name="Xu C."/>
            <person name="Chen H."/>
            <person name="Gleason M.L."/>
            <person name="Xu J.R."/>
            <person name="Liu H."/>
            <person name="Zhang R."/>
            <person name="Sun G."/>
        </authorList>
    </citation>
    <scope>NUCLEOTIDE SEQUENCE [LARGE SCALE GENOMIC DNA]</scope>
    <source>
        <strain evidence="5 6">LNHT1506</strain>
    </source>
</reference>
<evidence type="ECO:0000313" key="5">
    <source>
        <dbReference type="EMBL" id="QIW95231.1"/>
    </source>
</evidence>
<feature type="region of interest" description="Disordered" evidence="4">
    <location>
        <begin position="1"/>
        <end position="73"/>
    </location>
</feature>
<evidence type="ECO:0008006" key="7">
    <source>
        <dbReference type="Google" id="ProtNLM"/>
    </source>
</evidence>
<dbReference type="PANTHER" id="PTHR28042:SF1">
    <property type="entry name" value="E3 UBIQUITIN-PROTEIN LIGASE COMPLEX SLX5-SLX8 SUBUNIT SLX5"/>
    <property type="match status" value="1"/>
</dbReference>
<dbReference type="InterPro" id="IPR017907">
    <property type="entry name" value="Znf_RING_CS"/>
</dbReference>
<feature type="compositionally biased region" description="Basic and acidic residues" evidence="4">
    <location>
        <begin position="314"/>
        <end position="333"/>
    </location>
</feature>
<evidence type="ECO:0000256" key="3">
    <source>
        <dbReference type="ARBA" id="ARBA00022833"/>
    </source>
</evidence>
<feature type="compositionally biased region" description="Low complexity" evidence="4">
    <location>
        <begin position="1"/>
        <end position="14"/>
    </location>
</feature>
<organism evidence="5 6">
    <name type="scientific">Peltaster fructicola</name>
    <dbReference type="NCBI Taxonomy" id="286661"/>
    <lineage>
        <taxon>Eukaryota</taxon>
        <taxon>Fungi</taxon>
        <taxon>Dikarya</taxon>
        <taxon>Ascomycota</taxon>
        <taxon>Pezizomycotina</taxon>
        <taxon>Dothideomycetes</taxon>
        <taxon>Dothideomycetes incertae sedis</taxon>
        <taxon>Peltaster</taxon>
    </lineage>
</organism>
<feature type="region of interest" description="Disordered" evidence="4">
    <location>
        <begin position="311"/>
        <end position="387"/>
    </location>
</feature>
<dbReference type="InterPro" id="IPR038886">
    <property type="entry name" value="E3_SLX5/Rfp1"/>
</dbReference>
<dbReference type="PANTHER" id="PTHR28042">
    <property type="entry name" value="E3 UBIQUITIN-PROTEIN LIGASE COMPLEX SLX5-SLX8 SUBUNIT SLX5"/>
    <property type="match status" value="1"/>
</dbReference>
<dbReference type="GO" id="GO:0004842">
    <property type="term" value="F:ubiquitin-protein transferase activity"/>
    <property type="evidence" value="ECO:0007669"/>
    <property type="project" value="TreeGrafter"/>
</dbReference>
<gene>
    <name evidence="5" type="ORF">AMS68_000749</name>
</gene>
<keyword evidence="2" id="KW-0863">Zinc-finger</keyword>
<feature type="region of interest" description="Disordered" evidence="4">
    <location>
        <begin position="120"/>
        <end position="179"/>
    </location>
</feature>
<name>A0A6H0XKH6_9PEZI</name>
<feature type="compositionally biased region" description="Polar residues" evidence="4">
    <location>
        <begin position="154"/>
        <end position="170"/>
    </location>
</feature>
<evidence type="ECO:0000256" key="2">
    <source>
        <dbReference type="ARBA" id="ARBA00022771"/>
    </source>
</evidence>
<evidence type="ECO:0000256" key="4">
    <source>
        <dbReference type="SAM" id="MobiDB-lite"/>
    </source>
</evidence>
<keyword evidence="3" id="KW-0862">Zinc</keyword>
<keyword evidence="1" id="KW-0479">Metal-binding</keyword>
<evidence type="ECO:0000256" key="1">
    <source>
        <dbReference type="ARBA" id="ARBA00022723"/>
    </source>
</evidence>
<evidence type="ECO:0000313" key="6">
    <source>
        <dbReference type="Proteomes" id="UP000503462"/>
    </source>
</evidence>
<dbReference type="OrthoDB" id="2398441at2759"/>
<sequence length="474" mass="52991">MDGGNSSTSSMNRSSKARRHDRQQSENTARLNGNMTELHRSRSPSIHPHPHALYDEHYNNEHRSRRARLRLPPLDPSNRYLGDGFDFRRPIMATVDADRLEDARRRRNTHSETIDLTREVEPEIRQSSPVTRTQRLPRYGRDIIDISSSDDESAAQSSRTSTHPQQTARSEQNHIPAVEPAEELDTLFVQDDDLEFLRTESLSFQPSRNASVLPGATDGQSPFIDLTEDAEDDLMLLESRSVSSINRQNPTLSANVRVRDAEQASFFDGLAGMLPTSRLHERLAAHYEGMLFQGFPFAGRFNRFAAQFTGRTEPGIHHAHEGNPRDRPRERGRPSNHTATHARPGGITMDYMAPAFDLGTGGYQQPGPQSYESPEPPPEGFTRNPAPNEEVVCPNCGNELAVGESDLQRQVWAIKQCGHAYCGTCVQTRLQAKKGDRDKGKARADAPPTLKKCVVENCGKPVTKTSMVHVFLSN</sequence>
<dbReference type="Proteomes" id="UP000503462">
    <property type="component" value="Chromosome 1"/>
</dbReference>